<name>A0AA40D7L0_9PEZI</name>
<dbReference type="GO" id="GO:0005739">
    <property type="term" value="C:mitochondrion"/>
    <property type="evidence" value="ECO:0007669"/>
    <property type="project" value="UniProtKB-SubCell"/>
</dbReference>
<evidence type="ECO:0000256" key="8">
    <source>
        <dbReference type="ARBA" id="ARBA00023128"/>
    </source>
</evidence>
<evidence type="ECO:0000256" key="3">
    <source>
        <dbReference type="ARBA" id="ARBA00022552"/>
    </source>
</evidence>
<dbReference type="InterPro" id="IPR001537">
    <property type="entry name" value="SpoU_MeTrfase"/>
</dbReference>
<dbReference type="InterPro" id="IPR047182">
    <property type="entry name" value="MRM1"/>
</dbReference>
<keyword evidence="7" id="KW-0809">Transit peptide</keyword>
<dbReference type="SUPFAM" id="SSF75217">
    <property type="entry name" value="alpha/beta knot"/>
    <property type="match status" value="1"/>
</dbReference>
<dbReference type="Proteomes" id="UP001174997">
    <property type="component" value="Unassembled WGS sequence"/>
</dbReference>
<dbReference type="PANTHER" id="PTHR46103:SF1">
    <property type="entry name" value="RRNA METHYLTRANSFERASE 1, MITOCHONDRIAL"/>
    <property type="match status" value="1"/>
</dbReference>
<evidence type="ECO:0000256" key="4">
    <source>
        <dbReference type="ARBA" id="ARBA00022603"/>
    </source>
</evidence>
<dbReference type="GO" id="GO:0016435">
    <property type="term" value="F:rRNA (guanine) methyltransferase activity"/>
    <property type="evidence" value="ECO:0007669"/>
    <property type="project" value="TreeGrafter"/>
</dbReference>
<evidence type="ECO:0000259" key="11">
    <source>
        <dbReference type="SMART" id="SM00967"/>
    </source>
</evidence>
<feature type="region of interest" description="Disordered" evidence="10">
    <location>
        <begin position="122"/>
        <end position="384"/>
    </location>
</feature>
<feature type="compositionally biased region" description="Basic and acidic residues" evidence="10">
    <location>
        <begin position="181"/>
        <end position="192"/>
    </location>
</feature>
<dbReference type="Gene3D" id="3.40.1280.10">
    <property type="match status" value="1"/>
</dbReference>
<evidence type="ECO:0000256" key="10">
    <source>
        <dbReference type="SAM" id="MobiDB-lite"/>
    </source>
</evidence>
<feature type="domain" description="RNA 2-O ribose methyltransferase substrate binding" evidence="11">
    <location>
        <begin position="399"/>
        <end position="488"/>
    </location>
</feature>
<dbReference type="Pfam" id="PF08032">
    <property type="entry name" value="SpoU_sub_bind"/>
    <property type="match status" value="1"/>
</dbReference>
<keyword evidence="3" id="KW-0698">rRNA processing</keyword>
<evidence type="ECO:0000313" key="12">
    <source>
        <dbReference type="EMBL" id="KAK0666290.1"/>
    </source>
</evidence>
<dbReference type="CDD" id="cd18105">
    <property type="entry name" value="SpoU-like_MRM1"/>
    <property type="match status" value="1"/>
</dbReference>
<dbReference type="Pfam" id="PF00588">
    <property type="entry name" value="SpoU_methylase"/>
    <property type="match status" value="1"/>
</dbReference>
<dbReference type="EMBL" id="JAULSY010000091">
    <property type="protein sequence ID" value="KAK0666290.1"/>
    <property type="molecule type" value="Genomic_DNA"/>
</dbReference>
<organism evidence="12 13">
    <name type="scientific">Cercophora samala</name>
    <dbReference type="NCBI Taxonomy" id="330535"/>
    <lineage>
        <taxon>Eukaryota</taxon>
        <taxon>Fungi</taxon>
        <taxon>Dikarya</taxon>
        <taxon>Ascomycota</taxon>
        <taxon>Pezizomycotina</taxon>
        <taxon>Sordariomycetes</taxon>
        <taxon>Sordariomycetidae</taxon>
        <taxon>Sordariales</taxon>
        <taxon>Lasiosphaeriaceae</taxon>
        <taxon>Cercophora</taxon>
    </lineage>
</organism>
<dbReference type="Gene3D" id="3.30.1330.30">
    <property type="match status" value="1"/>
</dbReference>
<dbReference type="SUPFAM" id="SSF55315">
    <property type="entry name" value="L30e-like"/>
    <property type="match status" value="1"/>
</dbReference>
<dbReference type="InterPro" id="IPR029028">
    <property type="entry name" value="Alpha/beta_knot_MTases"/>
</dbReference>
<feature type="compositionally biased region" description="Basic and acidic residues" evidence="10">
    <location>
        <begin position="71"/>
        <end position="84"/>
    </location>
</feature>
<evidence type="ECO:0000256" key="6">
    <source>
        <dbReference type="ARBA" id="ARBA00022691"/>
    </source>
</evidence>
<keyword evidence="8" id="KW-0496">Mitochondrion</keyword>
<dbReference type="AlphaFoldDB" id="A0AA40D7L0"/>
<evidence type="ECO:0000256" key="5">
    <source>
        <dbReference type="ARBA" id="ARBA00022679"/>
    </source>
</evidence>
<comment type="similarity">
    <text evidence="2">Belongs to the class IV-like SAM-binding methyltransferase superfamily. RNA methyltransferase TrmH family.</text>
</comment>
<dbReference type="PANTHER" id="PTHR46103">
    <property type="entry name" value="RRNA METHYLTRANSFERASE 1, MITOCHONDRIAL"/>
    <property type="match status" value="1"/>
</dbReference>
<dbReference type="SMART" id="SM00967">
    <property type="entry name" value="SpoU_sub_bind"/>
    <property type="match status" value="1"/>
</dbReference>
<keyword evidence="4 12" id="KW-0489">Methyltransferase</keyword>
<dbReference type="InterPro" id="IPR029064">
    <property type="entry name" value="Ribosomal_eL30-like_sf"/>
</dbReference>
<sequence length="727" mass="81512">MALQLAYRATRPSITASSPSVISLITPSSRAFSVSTTLQARKFKDDGHTYAERQKLREDLKAQRPDYKIRKGRKDITEYPDKARPRSKQARFFDPEDSHGKKSMVYQFKTGQLAEEVRQLKQDMGIGSDDGDAFTTSRGERGRDVRPSRRDREKSSSSRPMDSRGFASMMRGEEDSTPWGQDKRSNKGKERPFGGYAKTAPSRDREERSFGSRVRKFDRGGRDGDRRGKSFGDRSSRGGDRPPRSFDRSSRDGDRPSRSFGDRSSRDGDRPSRSFGDKPRRDFGDRPPREFKERPSRDFGDRPPRESRDRPPRDFGDRPPRESRDRPPRDFGDRPPRDFKDRAPRDFGDRPPREFKDRAPRDFSDRPPREYKDKPFRDSDAYERPEPIGITYTTAASQFLYGSSAVEAALRSGRRKLYKLYIQQGDDVRQSQDADDIKAEKIIRTLAKQKNVPVELVSGKYGMRLLSKMSSSRPHNGFVLEASALPQPPVVALGAIPEDPAEYAAKPGFPVELGHQSTEEVAINGTNDFVYWRKSATHKPLVVVLDRILDPVNLGAILRSVGFFGAAAVAITNYGGTKITPVALKASAGAAEEVTIFGINSLPEFLNASRANGWEVYAAVAQEPGATRQRRQVDLFDIEETDPLKRTPCVLLLGSEGEGLDRLVVKKADYELNIPSMAGQSVVDSLNVNVAGALLCASFLKGMQKAVLKKELVEEGEEVTKETLFEI</sequence>
<evidence type="ECO:0000313" key="13">
    <source>
        <dbReference type="Proteomes" id="UP001174997"/>
    </source>
</evidence>
<reference evidence="12" key="1">
    <citation type="submission" date="2023-06" db="EMBL/GenBank/DDBJ databases">
        <title>Genome-scale phylogeny and comparative genomics of the fungal order Sordariales.</title>
        <authorList>
            <consortium name="Lawrence Berkeley National Laboratory"/>
            <person name="Hensen N."/>
            <person name="Bonometti L."/>
            <person name="Westerberg I."/>
            <person name="Brannstrom I.O."/>
            <person name="Guillou S."/>
            <person name="Cros-Aarteil S."/>
            <person name="Calhoun S."/>
            <person name="Haridas S."/>
            <person name="Kuo A."/>
            <person name="Mondo S."/>
            <person name="Pangilinan J."/>
            <person name="Riley R."/>
            <person name="Labutti K."/>
            <person name="Andreopoulos B."/>
            <person name="Lipzen A."/>
            <person name="Chen C."/>
            <person name="Yanf M."/>
            <person name="Daum C."/>
            <person name="Ng V."/>
            <person name="Clum A."/>
            <person name="Steindorff A."/>
            <person name="Ohm R."/>
            <person name="Martin F."/>
            <person name="Silar P."/>
            <person name="Natvig D."/>
            <person name="Lalanne C."/>
            <person name="Gautier V."/>
            <person name="Ament-Velasquez S.L."/>
            <person name="Kruys A."/>
            <person name="Hutchinson M.I."/>
            <person name="Powell A.J."/>
            <person name="Barry K."/>
            <person name="Miller A.N."/>
            <person name="Grigoriev I.V."/>
            <person name="Debuchy R."/>
            <person name="Gladieux P."/>
            <person name="Thoren M.H."/>
            <person name="Johannesson H."/>
        </authorList>
    </citation>
    <scope>NUCLEOTIDE SEQUENCE</scope>
    <source>
        <strain evidence="12">CBS 307.81</strain>
    </source>
</reference>
<evidence type="ECO:0000256" key="1">
    <source>
        <dbReference type="ARBA" id="ARBA00004173"/>
    </source>
</evidence>
<evidence type="ECO:0000256" key="7">
    <source>
        <dbReference type="ARBA" id="ARBA00022946"/>
    </source>
</evidence>
<evidence type="ECO:0000256" key="9">
    <source>
        <dbReference type="ARBA" id="ARBA00034881"/>
    </source>
</evidence>
<dbReference type="InterPro" id="IPR013123">
    <property type="entry name" value="SpoU_subst-bd"/>
</dbReference>
<keyword evidence="5" id="KW-0808">Transferase</keyword>
<dbReference type="GO" id="GO:0003723">
    <property type="term" value="F:RNA binding"/>
    <property type="evidence" value="ECO:0007669"/>
    <property type="project" value="InterPro"/>
</dbReference>
<comment type="subcellular location">
    <subcellularLocation>
        <location evidence="1">Mitochondrion</location>
    </subcellularLocation>
</comment>
<keyword evidence="6" id="KW-0949">S-adenosyl-L-methionine</keyword>
<dbReference type="FunFam" id="3.30.1330.30:FF:000035">
    <property type="entry name" value="TrmH family RNA methyltransferase"/>
    <property type="match status" value="1"/>
</dbReference>
<feature type="region of interest" description="Disordered" evidence="10">
    <location>
        <begin position="71"/>
        <end position="99"/>
    </location>
</feature>
<feature type="compositionally biased region" description="Basic and acidic residues" evidence="10">
    <location>
        <begin position="138"/>
        <end position="156"/>
    </location>
</feature>
<proteinExistence type="inferred from homology"/>
<comment type="caution">
    <text evidence="12">The sequence shown here is derived from an EMBL/GenBank/DDBJ whole genome shotgun (WGS) entry which is preliminary data.</text>
</comment>
<accession>A0AA40D7L0</accession>
<dbReference type="InterPro" id="IPR029026">
    <property type="entry name" value="tRNA_m1G_MTases_N"/>
</dbReference>
<evidence type="ECO:0000256" key="2">
    <source>
        <dbReference type="ARBA" id="ARBA00007228"/>
    </source>
</evidence>
<feature type="compositionally biased region" description="Basic and acidic residues" evidence="10">
    <location>
        <begin position="201"/>
        <end position="384"/>
    </location>
</feature>
<protein>
    <recommendedName>
        <fullName evidence="9">rRNA methyltransferase 1, mitochondrial</fullName>
    </recommendedName>
</protein>
<gene>
    <name evidence="12" type="ORF">QBC41DRAFT_326135</name>
</gene>
<dbReference type="InterPro" id="IPR047261">
    <property type="entry name" value="MRM1_MeTrfase_dom"/>
</dbReference>
<keyword evidence="13" id="KW-1185">Reference proteome</keyword>